<evidence type="ECO:0000259" key="1">
    <source>
        <dbReference type="Pfam" id="PF00814"/>
    </source>
</evidence>
<feature type="domain" description="Gcp-like" evidence="1">
    <location>
        <begin position="38"/>
        <end position="144"/>
    </location>
</feature>
<name>A0A7Y8H028_9BURK</name>
<gene>
    <name evidence="2" type="primary">tsaB</name>
    <name evidence="2" type="ORF">F3K02_21235</name>
</gene>
<dbReference type="EMBL" id="VYGV01000020">
    <property type="protein sequence ID" value="NWF47756.1"/>
    <property type="molecule type" value="Genomic_DNA"/>
</dbReference>
<dbReference type="Proteomes" id="UP000545507">
    <property type="component" value="Unassembled WGS sequence"/>
</dbReference>
<accession>A0A7Y8H028</accession>
<dbReference type="InterPro" id="IPR043129">
    <property type="entry name" value="ATPase_NBD"/>
</dbReference>
<dbReference type="InterPro" id="IPR022496">
    <property type="entry name" value="T6A_TsaB"/>
</dbReference>
<organism evidence="2 3">
    <name type="scientific">Hydrogenophaga aromaticivorans</name>
    <dbReference type="NCBI Taxonomy" id="2610898"/>
    <lineage>
        <taxon>Bacteria</taxon>
        <taxon>Pseudomonadati</taxon>
        <taxon>Pseudomonadota</taxon>
        <taxon>Betaproteobacteria</taxon>
        <taxon>Burkholderiales</taxon>
        <taxon>Comamonadaceae</taxon>
        <taxon>Hydrogenophaga</taxon>
    </lineage>
</organism>
<proteinExistence type="predicted"/>
<dbReference type="SUPFAM" id="SSF53067">
    <property type="entry name" value="Actin-like ATPase domain"/>
    <property type="match status" value="2"/>
</dbReference>
<dbReference type="PANTHER" id="PTHR11735">
    <property type="entry name" value="TRNA N6-ADENOSINE THREONYLCARBAMOYLTRANSFERASE"/>
    <property type="match status" value="1"/>
</dbReference>
<evidence type="ECO:0000313" key="2">
    <source>
        <dbReference type="EMBL" id="NWF47756.1"/>
    </source>
</evidence>
<comment type="caution">
    <text evidence="2">The sequence shown here is derived from an EMBL/GenBank/DDBJ whole genome shotgun (WGS) entry which is preliminary data.</text>
</comment>
<keyword evidence="2" id="KW-0808">Transferase</keyword>
<dbReference type="GO" id="GO:0005829">
    <property type="term" value="C:cytosol"/>
    <property type="evidence" value="ECO:0007669"/>
    <property type="project" value="TreeGrafter"/>
</dbReference>
<dbReference type="AlphaFoldDB" id="A0A7Y8H028"/>
<sequence>MRLLAIETSTDTLSVAVGGGAQGDAPWQHTGPGAAQASATLLPVVQSLLAQAGWALRELDALVFARGPGSFTGLRTACAVAQGLAYGAQGAGCEGGVPVLPVDTLLALAEEARHQRALAGLEPPRVIAALLDARMDEMYVALYACGPLGLDPVPLQPPRLCAPADLGEWLQQGLPQALTPGDCLLAGNVFPSYGAQFSDLAGERQTALPTAAALLRLAPALLAAGQAVAAHEALPLYVRDKVAQTTAERERLRREQLVRLSASVSAVTPLDA</sequence>
<evidence type="ECO:0000313" key="3">
    <source>
        <dbReference type="Proteomes" id="UP000545507"/>
    </source>
</evidence>
<dbReference type="InterPro" id="IPR000905">
    <property type="entry name" value="Gcp-like_dom"/>
</dbReference>
<dbReference type="GO" id="GO:0016740">
    <property type="term" value="F:transferase activity"/>
    <property type="evidence" value="ECO:0007669"/>
    <property type="project" value="UniProtKB-KW"/>
</dbReference>
<keyword evidence="3" id="KW-1185">Reference proteome</keyword>
<reference evidence="2 3" key="1">
    <citation type="submission" date="2019-09" db="EMBL/GenBank/DDBJ databases">
        <title>Hydrogenophaga aromatica sp. nov., isolated from a para-xylene-degrading enrichment culture.</title>
        <authorList>
            <person name="Tancsics A."/>
            <person name="Banerjee S."/>
        </authorList>
    </citation>
    <scope>NUCLEOTIDE SEQUENCE [LARGE SCALE GENOMIC DNA]</scope>
    <source>
        <strain evidence="2 3">D2P1</strain>
    </source>
</reference>
<dbReference type="GO" id="GO:0002949">
    <property type="term" value="P:tRNA threonylcarbamoyladenosine modification"/>
    <property type="evidence" value="ECO:0007669"/>
    <property type="project" value="InterPro"/>
</dbReference>
<protein>
    <submittedName>
        <fullName evidence="2">tRNA (Adenosine(37)-N6)-threonylcarbamoyltransferase complex dimerization subunit type 1 TsaB</fullName>
    </submittedName>
</protein>
<dbReference type="NCBIfam" id="TIGR03725">
    <property type="entry name" value="T6A_YeaZ"/>
    <property type="match status" value="1"/>
</dbReference>
<dbReference type="Pfam" id="PF00814">
    <property type="entry name" value="TsaD"/>
    <property type="match status" value="1"/>
</dbReference>
<dbReference type="PANTHER" id="PTHR11735:SF11">
    <property type="entry name" value="TRNA THREONYLCARBAMOYLADENOSINE BIOSYNTHESIS PROTEIN TSAB"/>
    <property type="match status" value="1"/>
</dbReference>
<dbReference type="CDD" id="cd24032">
    <property type="entry name" value="ASKHA_NBD_TsaB"/>
    <property type="match status" value="1"/>
</dbReference>
<dbReference type="Gene3D" id="3.30.420.40">
    <property type="match status" value="2"/>
</dbReference>